<keyword evidence="4" id="KW-1185">Reference proteome</keyword>
<accession>W7IVK0</accession>
<dbReference type="InterPro" id="IPR029082">
    <property type="entry name" value="Imm35"/>
</dbReference>
<dbReference type="STRING" id="909613.UO65_3918"/>
<proteinExistence type="predicted"/>
<feature type="region of interest" description="Disordered" evidence="1">
    <location>
        <begin position="633"/>
        <end position="654"/>
    </location>
</feature>
<dbReference type="Pfam" id="PF15567">
    <property type="entry name" value="Imm35"/>
    <property type="match status" value="1"/>
</dbReference>
<name>W7IVK0_9PSEU</name>
<dbReference type="AlphaFoldDB" id="W7IVK0"/>
<dbReference type="Proteomes" id="UP000019277">
    <property type="component" value="Unassembled WGS sequence"/>
</dbReference>
<organism evidence="3 4">
    <name type="scientific">Actinokineospora spheciospongiae</name>
    <dbReference type="NCBI Taxonomy" id="909613"/>
    <lineage>
        <taxon>Bacteria</taxon>
        <taxon>Bacillati</taxon>
        <taxon>Actinomycetota</taxon>
        <taxon>Actinomycetes</taxon>
        <taxon>Pseudonocardiales</taxon>
        <taxon>Pseudonocardiaceae</taxon>
        <taxon>Actinokineospora</taxon>
    </lineage>
</organism>
<evidence type="ECO:0000259" key="2">
    <source>
        <dbReference type="Pfam" id="PF15567"/>
    </source>
</evidence>
<dbReference type="EMBL" id="AYXG01000145">
    <property type="protein sequence ID" value="EWC60777.1"/>
    <property type="molecule type" value="Genomic_DNA"/>
</dbReference>
<feature type="region of interest" description="Disordered" evidence="1">
    <location>
        <begin position="125"/>
        <end position="144"/>
    </location>
</feature>
<feature type="domain" description="Immunity protein 35" evidence="2">
    <location>
        <begin position="9"/>
        <end position="94"/>
    </location>
</feature>
<reference evidence="3 4" key="1">
    <citation type="journal article" date="2014" name="Genome Announc.">
        <title>Draft Genome Sequence of the Antitrypanosomally Active Sponge-Associated Bacterium Actinokineospora sp. Strain EG49.</title>
        <authorList>
            <person name="Harjes J."/>
            <person name="Ryu T."/>
            <person name="Abdelmohsen U.R."/>
            <person name="Moitinho-Silva L."/>
            <person name="Horn H."/>
            <person name="Ravasi T."/>
            <person name="Hentschel U."/>
        </authorList>
    </citation>
    <scope>NUCLEOTIDE SEQUENCE [LARGE SCALE GENOMIC DNA]</scope>
    <source>
        <strain evidence="3 4">EG49</strain>
    </source>
</reference>
<feature type="compositionally biased region" description="Basic and acidic residues" evidence="1">
    <location>
        <begin position="640"/>
        <end position="654"/>
    </location>
</feature>
<evidence type="ECO:0000313" key="3">
    <source>
        <dbReference type="EMBL" id="EWC60777.1"/>
    </source>
</evidence>
<gene>
    <name evidence="3" type="ORF">UO65_3918</name>
</gene>
<protein>
    <recommendedName>
        <fullName evidence="2">Immunity protein 35 domain-containing protein</fullName>
    </recommendedName>
</protein>
<sequence>MRGWRIDADEAVRRVEEWLRVSGLDTLGVERDKVVRTPEGWSVPYNSLTHIDGSNPLAELFPAPALIVREPDGQLRQAPPMPDMVSTPAAVPGERRLLELLDPEFEESGLQYLGVPPQAVVGWRDPETDEQIPNSGYRPGGLRKGMRRPREPLEWVLVFRNANWLDDRQFLVALTQLDGYVPQPARGVVYASTLAMGVDGGDTRWVKVSLSTYAQNVSADSRVTLRGAQRTEHFRAGDLAEVLRDFPRVFAPVWEEHTRFDQSEQLAAELRLLAGELGVQPMEHGPEGAVGAAFKNGWELHDDQVRAIARAGLWSRAASENNHPLPADPTAEGFRTGYDDDGRPLPVLDTYGKFHPNHNYGWRYSYPKVLGAYLGFALGEASARANNGGRWSAPDQFRIGPHTRRLLALTDGLIRLAHDHPNPGGLAAAARAGLTADDGWLPRVLGPVPALVDPGAAGLVSALPLALLEGGPHSRPEGGLFTAVPALAAPEDAQATHHLARVFAEMLRKQPLDNRLWLLLPELDLRDLDLRLPDYRCSGVPDMPHPARLASARDAMTTLRLALAAASGHEHLPEWTYRRAIQHEGNRPLVSAIAGAVLGSHIEAPGLRYLDRLPQRHIIETLVEDAFAHFNHASPKNRPGHWDRRYPPVRVEER</sequence>
<comment type="caution">
    <text evidence="3">The sequence shown here is derived from an EMBL/GenBank/DDBJ whole genome shotgun (WGS) entry which is preliminary data.</text>
</comment>
<evidence type="ECO:0000256" key="1">
    <source>
        <dbReference type="SAM" id="MobiDB-lite"/>
    </source>
</evidence>
<dbReference type="eggNOG" id="COG1397">
    <property type="taxonomic scope" value="Bacteria"/>
</dbReference>
<evidence type="ECO:0000313" key="4">
    <source>
        <dbReference type="Proteomes" id="UP000019277"/>
    </source>
</evidence>